<dbReference type="InterPro" id="IPR019821">
    <property type="entry name" value="Kinesin_motor_CS"/>
</dbReference>
<accession>A0A0E0Q358</accession>
<organism evidence="8 9">
    <name type="scientific">Oryza rufipogon</name>
    <name type="common">Brownbeard rice</name>
    <name type="synonym">Asian wild rice</name>
    <dbReference type="NCBI Taxonomy" id="4529"/>
    <lineage>
        <taxon>Eukaryota</taxon>
        <taxon>Viridiplantae</taxon>
        <taxon>Streptophyta</taxon>
        <taxon>Embryophyta</taxon>
        <taxon>Tracheophyta</taxon>
        <taxon>Spermatophyta</taxon>
        <taxon>Magnoliopsida</taxon>
        <taxon>Liliopsida</taxon>
        <taxon>Poales</taxon>
        <taxon>Poaceae</taxon>
        <taxon>BOP clade</taxon>
        <taxon>Oryzoideae</taxon>
        <taxon>Oryzeae</taxon>
        <taxon>Oryzinae</taxon>
        <taxon>Oryza</taxon>
    </lineage>
</organism>
<keyword evidence="3" id="KW-0547">Nucleotide-binding</keyword>
<evidence type="ECO:0000313" key="8">
    <source>
        <dbReference type="EnsemblPlants" id="ORUFI07G00380.3"/>
    </source>
</evidence>
<comment type="similarity">
    <text evidence="1">Belongs to the TRAFAC class myosin-kinesin ATPase superfamily. Kinesin family. KIN-14 subfamily.</text>
</comment>
<dbReference type="PROSITE" id="PS50067">
    <property type="entry name" value="KINESIN_MOTOR_2"/>
    <property type="match status" value="1"/>
</dbReference>
<dbReference type="AlphaFoldDB" id="A0A0E0Q358"/>
<dbReference type="GO" id="GO:0005524">
    <property type="term" value="F:ATP binding"/>
    <property type="evidence" value="ECO:0007669"/>
    <property type="project" value="UniProtKB-KW"/>
</dbReference>
<evidence type="ECO:0000256" key="4">
    <source>
        <dbReference type="ARBA" id="ARBA00022840"/>
    </source>
</evidence>
<dbReference type="Pfam" id="PF00225">
    <property type="entry name" value="Kinesin"/>
    <property type="match status" value="1"/>
</dbReference>
<evidence type="ECO:0000256" key="5">
    <source>
        <dbReference type="ARBA" id="ARBA00023175"/>
    </source>
</evidence>
<keyword evidence="4" id="KW-0067">ATP-binding</keyword>
<protein>
    <recommendedName>
        <fullName evidence="7">Kinesin motor domain-containing protein</fullName>
    </recommendedName>
</protein>
<dbReference type="GO" id="GO:0007018">
    <property type="term" value="P:microtubule-based movement"/>
    <property type="evidence" value="ECO:0007669"/>
    <property type="project" value="InterPro"/>
</dbReference>
<dbReference type="Gramene" id="ORUFI07G00380.3">
    <property type="protein sequence ID" value="ORUFI07G00380.3"/>
    <property type="gene ID" value="ORUFI07G00380"/>
</dbReference>
<reference evidence="8" key="2">
    <citation type="submission" date="2015-06" db="UniProtKB">
        <authorList>
            <consortium name="EnsemblPlants"/>
        </authorList>
    </citation>
    <scope>IDENTIFICATION</scope>
</reference>
<dbReference type="SMART" id="SM00129">
    <property type="entry name" value="KISc"/>
    <property type="match status" value="1"/>
</dbReference>
<dbReference type="EnsemblPlants" id="ORUFI07G00380.3">
    <property type="protein sequence ID" value="ORUFI07G00380.3"/>
    <property type="gene ID" value="ORUFI07G00380"/>
</dbReference>
<feature type="domain" description="Kinesin motor" evidence="7">
    <location>
        <begin position="1"/>
        <end position="151"/>
    </location>
</feature>
<evidence type="ECO:0000259" key="7">
    <source>
        <dbReference type="PROSITE" id="PS50067"/>
    </source>
</evidence>
<dbReference type="InterPro" id="IPR027417">
    <property type="entry name" value="P-loop_NTPase"/>
</dbReference>
<keyword evidence="2" id="KW-0493">Microtubule</keyword>
<dbReference type="Gene3D" id="3.40.850.10">
    <property type="entry name" value="Kinesin motor domain"/>
    <property type="match status" value="2"/>
</dbReference>
<evidence type="ECO:0000256" key="3">
    <source>
        <dbReference type="ARBA" id="ARBA00022741"/>
    </source>
</evidence>
<evidence type="ECO:0000256" key="1">
    <source>
        <dbReference type="ARBA" id="ARBA00010899"/>
    </source>
</evidence>
<dbReference type="PANTHER" id="PTHR47972:SF45">
    <property type="entry name" value="PROTEIN CLARET SEGREGATIONAL"/>
    <property type="match status" value="1"/>
</dbReference>
<keyword evidence="5" id="KW-0505">Motor protein</keyword>
<dbReference type="PROSITE" id="PS00411">
    <property type="entry name" value="KINESIN_MOTOR_1"/>
    <property type="match status" value="1"/>
</dbReference>
<reference evidence="9" key="1">
    <citation type="submission" date="2013-06" db="EMBL/GenBank/DDBJ databases">
        <authorList>
            <person name="Zhao Q."/>
        </authorList>
    </citation>
    <scope>NUCLEOTIDE SEQUENCE</scope>
    <source>
        <strain evidence="9">cv. W1943</strain>
    </source>
</reference>
<dbReference type="PANTHER" id="PTHR47972">
    <property type="entry name" value="KINESIN-LIKE PROTEIN KLP-3"/>
    <property type="match status" value="1"/>
</dbReference>
<dbReference type="HOGENOM" id="CLU_001485_31_0_1"/>
<proteinExistence type="inferred from homology"/>
<dbReference type="InterPro" id="IPR001752">
    <property type="entry name" value="Kinesin_motor_dom"/>
</dbReference>
<keyword evidence="9" id="KW-1185">Reference proteome</keyword>
<sequence length="168" mass="18393">MNEESSRSHCVFTLRIFAVHEGTNQQVQGVLNLIDLAGSERLNKSDQQVQGVLNLIDLAGSERLNKSGATGDRLKETQAINKSLSCLSDVIFSIAKKEEHVPFRNSKLTYLLQPCLGGDSKTLMFVNLSPEVSSTGESICSLRFAARVNSCEIGIPRRQTQVRSLAQG</sequence>
<evidence type="ECO:0000313" key="9">
    <source>
        <dbReference type="Proteomes" id="UP000008022"/>
    </source>
</evidence>
<dbReference type="GO" id="GO:0008017">
    <property type="term" value="F:microtubule binding"/>
    <property type="evidence" value="ECO:0007669"/>
    <property type="project" value="InterPro"/>
</dbReference>
<dbReference type="SUPFAM" id="SSF52540">
    <property type="entry name" value="P-loop containing nucleoside triphosphate hydrolases"/>
    <property type="match status" value="2"/>
</dbReference>
<dbReference type="GO" id="GO:0003777">
    <property type="term" value="F:microtubule motor activity"/>
    <property type="evidence" value="ECO:0007669"/>
    <property type="project" value="InterPro"/>
</dbReference>
<comment type="caution">
    <text evidence="6">Lacks conserved residue(s) required for the propagation of feature annotation.</text>
</comment>
<name>A0A0E0Q358_ORYRU</name>
<dbReference type="Proteomes" id="UP000008022">
    <property type="component" value="Unassembled WGS sequence"/>
</dbReference>
<evidence type="ECO:0000256" key="6">
    <source>
        <dbReference type="PROSITE-ProRule" id="PRU00283"/>
    </source>
</evidence>
<evidence type="ECO:0000256" key="2">
    <source>
        <dbReference type="ARBA" id="ARBA00022701"/>
    </source>
</evidence>
<dbReference type="InterPro" id="IPR036961">
    <property type="entry name" value="Kinesin_motor_dom_sf"/>
</dbReference>
<dbReference type="GO" id="GO:0005874">
    <property type="term" value="C:microtubule"/>
    <property type="evidence" value="ECO:0007669"/>
    <property type="project" value="UniProtKB-KW"/>
</dbReference>
<dbReference type="InterPro" id="IPR027640">
    <property type="entry name" value="Kinesin-like_fam"/>
</dbReference>
<dbReference type="PRINTS" id="PR00380">
    <property type="entry name" value="KINESINHEAVY"/>
</dbReference>